<proteinExistence type="inferred from homology"/>
<dbReference type="EMBL" id="MCRJ01000040">
    <property type="protein sequence ID" value="ODN70768.1"/>
    <property type="molecule type" value="Genomic_DNA"/>
</dbReference>
<comment type="similarity">
    <text evidence="1">Belongs to the flagella basal body rod proteins family.</text>
</comment>
<feature type="domain" description="Flagellar basal-body/hook protein C-terminal" evidence="2">
    <location>
        <begin position="1"/>
        <end position="28"/>
    </location>
</feature>
<accession>A0A1E3H369</accession>
<sequence>MARLVELQMAYQANARVMKAAQDMLDALFGI</sequence>
<gene>
    <name evidence="3" type="ORF">A6302_01928</name>
</gene>
<reference evidence="3 4" key="1">
    <citation type="submission" date="2016-07" db="EMBL/GenBank/DDBJ databases">
        <title>Draft Genome Sequence of Methylobrevis pamukkalensis PK2.</title>
        <authorList>
            <person name="Vasilenko O.V."/>
            <person name="Doronina N.V."/>
            <person name="Shmareva M.N."/>
            <person name="Tarlachkov S.V."/>
            <person name="Mustakhimov I."/>
            <person name="Trotsenko Y.A."/>
        </authorList>
    </citation>
    <scope>NUCLEOTIDE SEQUENCE [LARGE SCALE GENOMIC DNA]</scope>
    <source>
        <strain evidence="3 4">PK2</strain>
    </source>
</reference>
<comment type="caution">
    <text evidence="3">The sequence shown here is derived from an EMBL/GenBank/DDBJ whole genome shotgun (WGS) entry which is preliminary data.</text>
</comment>
<dbReference type="Pfam" id="PF06429">
    <property type="entry name" value="Flg_bbr_C"/>
    <property type="match status" value="1"/>
</dbReference>
<evidence type="ECO:0000313" key="3">
    <source>
        <dbReference type="EMBL" id="ODN70768.1"/>
    </source>
</evidence>
<evidence type="ECO:0000256" key="1">
    <source>
        <dbReference type="ARBA" id="ARBA00009677"/>
    </source>
</evidence>
<keyword evidence="4" id="KW-1185">Reference proteome</keyword>
<organism evidence="3 4">
    <name type="scientific">Methylobrevis pamukkalensis</name>
    <dbReference type="NCBI Taxonomy" id="1439726"/>
    <lineage>
        <taxon>Bacteria</taxon>
        <taxon>Pseudomonadati</taxon>
        <taxon>Pseudomonadota</taxon>
        <taxon>Alphaproteobacteria</taxon>
        <taxon>Hyphomicrobiales</taxon>
        <taxon>Pleomorphomonadaceae</taxon>
        <taxon>Methylobrevis</taxon>
    </lineage>
</organism>
<dbReference type="AlphaFoldDB" id="A0A1E3H369"/>
<dbReference type="Proteomes" id="UP000094622">
    <property type="component" value="Unassembled WGS sequence"/>
</dbReference>
<name>A0A1E3H369_9HYPH</name>
<evidence type="ECO:0000313" key="4">
    <source>
        <dbReference type="Proteomes" id="UP000094622"/>
    </source>
</evidence>
<evidence type="ECO:0000259" key="2">
    <source>
        <dbReference type="Pfam" id="PF06429"/>
    </source>
</evidence>
<protein>
    <recommendedName>
        <fullName evidence="2">Flagellar basal-body/hook protein C-terminal domain-containing protein</fullName>
    </recommendedName>
</protein>
<dbReference type="InterPro" id="IPR010930">
    <property type="entry name" value="Flg_bb/hook_C_dom"/>
</dbReference>